<reference evidence="3" key="1">
    <citation type="submission" date="2017-09" db="EMBL/GenBank/DDBJ databases">
        <authorList>
            <person name="Varghese N."/>
            <person name="Submissions S."/>
        </authorList>
    </citation>
    <scope>NUCLEOTIDE SEQUENCE [LARGE SCALE GENOMIC DNA]</scope>
    <source>
        <strain evidence="3">DSM 29961</strain>
    </source>
</reference>
<gene>
    <name evidence="2" type="ORF">SAMN06269250_0873</name>
</gene>
<feature type="signal peptide" evidence="1">
    <location>
        <begin position="1"/>
        <end position="22"/>
    </location>
</feature>
<evidence type="ECO:0000313" key="3">
    <source>
        <dbReference type="Proteomes" id="UP000219452"/>
    </source>
</evidence>
<evidence type="ECO:0000256" key="1">
    <source>
        <dbReference type="SAM" id="SignalP"/>
    </source>
</evidence>
<evidence type="ECO:0000313" key="2">
    <source>
        <dbReference type="EMBL" id="SOD79242.1"/>
    </source>
</evidence>
<dbReference type="AlphaFoldDB" id="A0A286F7R9"/>
<dbReference type="RefSeq" id="WP_097124550.1">
    <property type="nucleotide sequence ID" value="NZ_OCNH01000001.1"/>
</dbReference>
<sequence>MKATVFLMAILLLSSVISTTFAQDTAPKEAVARVAFTLKNNLGYHRMFRAEGPGLAYGFTMNRNESTPKNWPVGGKLYFSKDGETTDGLIFTVTVDDAGKTLLTSPKATPHATGATVTVRFRNNSLLPHKVMLITYKPDEAGNGTQGIMLLPYSNTTQTLPVGTKVYFADSEQVDIVMSGKRIDEGKPFLTVRKEDNGKTVNIFR</sequence>
<keyword evidence="3" id="KW-1185">Reference proteome</keyword>
<name>A0A286F7R9_9BACT</name>
<protein>
    <submittedName>
        <fullName evidence="2">Uncharacterized protein</fullName>
    </submittedName>
</protein>
<keyword evidence="1" id="KW-0732">Signal</keyword>
<dbReference type="OrthoDB" id="949206at2"/>
<organism evidence="2 3">
    <name type="scientific">Spirosoma fluviale</name>
    <dbReference type="NCBI Taxonomy" id="1597977"/>
    <lineage>
        <taxon>Bacteria</taxon>
        <taxon>Pseudomonadati</taxon>
        <taxon>Bacteroidota</taxon>
        <taxon>Cytophagia</taxon>
        <taxon>Cytophagales</taxon>
        <taxon>Cytophagaceae</taxon>
        <taxon>Spirosoma</taxon>
    </lineage>
</organism>
<feature type="chain" id="PRO_5013193976" evidence="1">
    <location>
        <begin position="23"/>
        <end position="205"/>
    </location>
</feature>
<proteinExistence type="predicted"/>
<dbReference type="Proteomes" id="UP000219452">
    <property type="component" value="Unassembled WGS sequence"/>
</dbReference>
<accession>A0A286F7R9</accession>
<dbReference type="EMBL" id="OCNH01000001">
    <property type="protein sequence ID" value="SOD79242.1"/>
    <property type="molecule type" value="Genomic_DNA"/>
</dbReference>